<dbReference type="InParanoid" id="M1DLE5"/>
<evidence type="ECO:0000313" key="2">
    <source>
        <dbReference type="Proteomes" id="UP000011115"/>
    </source>
</evidence>
<protein>
    <submittedName>
        <fullName evidence="1">Uncharacterized protein</fullName>
    </submittedName>
</protein>
<name>M1DLE5_SOLTU</name>
<dbReference type="Gramene" id="PGSC0003DMT400090882">
    <property type="protein sequence ID" value="PGSC0003DMT400090882"/>
    <property type="gene ID" value="PGSC0003DMG400040453"/>
</dbReference>
<dbReference type="EnsemblPlants" id="PGSC0003DMT400090882">
    <property type="protein sequence ID" value="PGSC0003DMT400090882"/>
    <property type="gene ID" value="PGSC0003DMG400040453"/>
</dbReference>
<reference evidence="2" key="1">
    <citation type="journal article" date="2011" name="Nature">
        <title>Genome sequence and analysis of the tuber crop potato.</title>
        <authorList>
            <consortium name="The Potato Genome Sequencing Consortium"/>
        </authorList>
    </citation>
    <scope>NUCLEOTIDE SEQUENCE [LARGE SCALE GENOMIC DNA]</scope>
    <source>
        <strain evidence="2">cv. DM1-3 516 R44</strain>
    </source>
</reference>
<dbReference type="Proteomes" id="UP000011115">
    <property type="component" value="Unassembled WGS sequence"/>
</dbReference>
<dbReference type="HOGENOM" id="CLU_2030804_0_0_1"/>
<evidence type="ECO:0000313" key="1">
    <source>
        <dbReference type="EnsemblPlants" id="PGSC0003DMT400090882"/>
    </source>
</evidence>
<proteinExistence type="predicted"/>
<dbReference type="AlphaFoldDB" id="M1DLE5"/>
<dbReference type="PaxDb" id="4113-PGSC0003DMT400090882"/>
<organism evidence="1 2">
    <name type="scientific">Solanum tuberosum</name>
    <name type="common">Potato</name>
    <dbReference type="NCBI Taxonomy" id="4113"/>
    <lineage>
        <taxon>Eukaryota</taxon>
        <taxon>Viridiplantae</taxon>
        <taxon>Streptophyta</taxon>
        <taxon>Embryophyta</taxon>
        <taxon>Tracheophyta</taxon>
        <taxon>Spermatophyta</taxon>
        <taxon>Magnoliopsida</taxon>
        <taxon>eudicotyledons</taxon>
        <taxon>Gunneridae</taxon>
        <taxon>Pentapetalae</taxon>
        <taxon>asterids</taxon>
        <taxon>lamiids</taxon>
        <taxon>Solanales</taxon>
        <taxon>Solanaceae</taxon>
        <taxon>Solanoideae</taxon>
        <taxon>Solaneae</taxon>
        <taxon>Solanum</taxon>
    </lineage>
</organism>
<sequence length="122" mass="13298">MAKAAPNLSALPQTPWLSPRLVVMTTTRGRLRGVALAKGGKPPSVLDTTLTYTEGTTARESLCEEDFVVHFMSREGARGDDLAKRSCALKREASPNSTRGTTGRGPHLGSWRWSWSLTETIK</sequence>
<accession>M1DLE5</accession>
<keyword evidence="2" id="KW-1185">Reference proteome</keyword>
<reference evidence="1" key="2">
    <citation type="submission" date="2015-06" db="UniProtKB">
        <authorList>
            <consortium name="EnsemblPlants"/>
        </authorList>
    </citation>
    <scope>IDENTIFICATION</scope>
    <source>
        <strain evidence="1">DM1-3 516 R44</strain>
    </source>
</reference>